<evidence type="ECO:0000313" key="4">
    <source>
        <dbReference type="Proteomes" id="UP000708338"/>
    </source>
</evidence>
<name>A0AA41FL63_9FIRM</name>
<reference evidence="3" key="1">
    <citation type="journal article" date="2021" name="Gut Microbes">
        <title>A synthetic consortium of 100 gut commensals modulates the composition and function in a colon model of the microbiome of elderly subjects.</title>
        <authorList>
            <person name="Perez M."/>
            <person name="Ntemiri A."/>
            <person name="Tan H."/>
            <person name="Harris H.M.B."/>
            <person name="Roager H.M."/>
            <person name="Ribiere C."/>
            <person name="O'Toole P.W."/>
        </authorList>
    </citation>
    <scope>NUCLEOTIDE SEQUENCE</scope>
    <source>
        <strain evidence="3">MCC335</strain>
    </source>
</reference>
<comment type="caution">
    <text evidence="3">The sequence shown here is derived from an EMBL/GenBank/DDBJ whole genome shotgun (WGS) entry which is preliminary data.</text>
</comment>
<protein>
    <submittedName>
        <fullName evidence="3">VanZ family protein</fullName>
    </submittedName>
</protein>
<dbReference type="Proteomes" id="UP000708338">
    <property type="component" value="Unassembled WGS sequence"/>
</dbReference>
<feature type="transmembrane region" description="Helical" evidence="1">
    <location>
        <begin position="137"/>
        <end position="160"/>
    </location>
</feature>
<feature type="transmembrane region" description="Helical" evidence="1">
    <location>
        <begin position="32"/>
        <end position="50"/>
    </location>
</feature>
<dbReference type="InterPro" id="IPR006976">
    <property type="entry name" value="VanZ-like"/>
</dbReference>
<feature type="transmembrane region" description="Helical" evidence="1">
    <location>
        <begin position="110"/>
        <end position="128"/>
    </location>
</feature>
<keyword evidence="1" id="KW-0812">Transmembrane</keyword>
<keyword evidence="1" id="KW-0472">Membrane</keyword>
<dbReference type="PANTHER" id="PTHR36834:SF1">
    <property type="entry name" value="INTEGRAL MEMBRANE PROTEIN"/>
    <property type="match status" value="1"/>
</dbReference>
<evidence type="ECO:0000259" key="2">
    <source>
        <dbReference type="Pfam" id="PF04892"/>
    </source>
</evidence>
<keyword evidence="1" id="KW-1133">Transmembrane helix</keyword>
<dbReference type="PANTHER" id="PTHR36834">
    <property type="entry name" value="MEMBRANE PROTEIN-RELATED"/>
    <property type="match status" value="1"/>
</dbReference>
<sequence>MHLSVLKEKRRKYLDLYQIIIKHNRTWTVRELIFFLISFIIIVIYVCNLLSKKRIMLSQAVAGLLLFLFLGVVFGSTVFTRIPGERQYKLELFWSWKRILNGDSGLLKENLLNCILLIPMGMLLPIVLNHNVRWWKALLIGIATSAVIETCQLVFCRGLFEWDDMIHNGVGCMIGCVIMEIWRFSVLPRTRTAQSSKGYPEHQDQRQSEHTG</sequence>
<feature type="transmembrane region" description="Helical" evidence="1">
    <location>
        <begin position="62"/>
        <end position="82"/>
    </location>
</feature>
<feature type="transmembrane region" description="Helical" evidence="1">
    <location>
        <begin position="166"/>
        <end position="187"/>
    </location>
</feature>
<dbReference type="EMBL" id="WQPS01000125">
    <property type="protein sequence ID" value="MBT9813287.1"/>
    <property type="molecule type" value="Genomic_DNA"/>
</dbReference>
<accession>A0AA41FL63</accession>
<organism evidence="3 4">
    <name type="scientific">Enterocloster citroniae</name>
    <dbReference type="NCBI Taxonomy" id="358743"/>
    <lineage>
        <taxon>Bacteria</taxon>
        <taxon>Bacillati</taxon>
        <taxon>Bacillota</taxon>
        <taxon>Clostridia</taxon>
        <taxon>Lachnospirales</taxon>
        <taxon>Lachnospiraceae</taxon>
        <taxon>Enterocloster</taxon>
    </lineage>
</organism>
<evidence type="ECO:0000313" key="3">
    <source>
        <dbReference type="EMBL" id="MBT9813287.1"/>
    </source>
</evidence>
<dbReference type="Pfam" id="PF04892">
    <property type="entry name" value="VanZ"/>
    <property type="match status" value="1"/>
</dbReference>
<dbReference type="InterPro" id="IPR053150">
    <property type="entry name" value="Teicoplanin_resist-assoc"/>
</dbReference>
<feature type="domain" description="VanZ-like" evidence="2">
    <location>
        <begin position="66"/>
        <end position="182"/>
    </location>
</feature>
<gene>
    <name evidence="3" type="ORF">GPL26_27310</name>
</gene>
<proteinExistence type="predicted"/>
<dbReference type="AlphaFoldDB" id="A0AA41FL63"/>
<evidence type="ECO:0000256" key="1">
    <source>
        <dbReference type="SAM" id="Phobius"/>
    </source>
</evidence>